<keyword evidence="2" id="KW-1185">Reference proteome</keyword>
<gene>
    <name evidence="1" type="ORF">HND93_17470</name>
</gene>
<dbReference type="InterPro" id="IPR013433">
    <property type="entry name" value="PHA_gran_rgn"/>
</dbReference>
<comment type="caution">
    <text evidence="1">The sequence shown here is derived from an EMBL/GenBank/DDBJ whole genome shotgun (WGS) entry which is preliminary data.</text>
</comment>
<dbReference type="EMBL" id="JABFDB010000012">
    <property type="protein sequence ID" value="NYZ21506.1"/>
    <property type="molecule type" value="Genomic_DNA"/>
</dbReference>
<evidence type="ECO:0000313" key="2">
    <source>
        <dbReference type="Proteomes" id="UP000584642"/>
    </source>
</evidence>
<organism evidence="1 2">
    <name type="scientific">Azospirillum oleiclasticum</name>
    <dbReference type="NCBI Taxonomy" id="2735135"/>
    <lineage>
        <taxon>Bacteria</taxon>
        <taxon>Pseudomonadati</taxon>
        <taxon>Pseudomonadota</taxon>
        <taxon>Alphaproteobacteria</taxon>
        <taxon>Rhodospirillales</taxon>
        <taxon>Azospirillaceae</taxon>
        <taxon>Azospirillum</taxon>
    </lineage>
</organism>
<reference evidence="1 2" key="1">
    <citation type="submission" date="2020-05" db="EMBL/GenBank/DDBJ databases">
        <title>Azospirillum oleiclasticum sp. nov, a nitrogen-fixing and heavy crude oil-emulsifying bacterium isolated from the crude oil of Yumen Oilfield.</title>
        <authorList>
            <person name="Wu D."/>
            <person name="Cai M."/>
            <person name="Zhang X."/>
        </authorList>
    </citation>
    <scope>NUCLEOTIDE SEQUENCE [LARGE SCALE GENOMIC DNA]</scope>
    <source>
        <strain evidence="1 2">ROY-1-1-2</strain>
    </source>
</reference>
<proteinExistence type="predicted"/>
<name>A0ABX2TAY4_9PROT</name>
<sequence>MTTPMVVTIPHRLGRTEAHRRLEEGLGKVHSQLAAYTSSIEQSWTGDRLDFRVVAMAQTVTGRIDVMEDSVRVEVDLPWMLAMLAKRLEGRIEKTGAKLLTKG</sequence>
<dbReference type="Proteomes" id="UP000584642">
    <property type="component" value="Unassembled WGS sequence"/>
</dbReference>
<dbReference type="RefSeq" id="WP_180283286.1">
    <property type="nucleotide sequence ID" value="NZ_JABFDB010000012.1"/>
</dbReference>
<evidence type="ECO:0000313" key="1">
    <source>
        <dbReference type="EMBL" id="NYZ21506.1"/>
    </source>
</evidence>
<accession>A0ABX2TAY4</accession>
<protein>
    <submittedName>
        <fullName evidence="1">Polyhydroxyalkanoic acid synthase</fullName>
    </submittedName>
</protein>
<dbReference type="Pfam" id="PF09650">
    <property type="entry name" value="PHA_gran_rgn"/>
    <property type="match status" value="1"/>
</dbReference>